<dbReference type="Proteomes" id="UP001143548">
    <property type="component" value="Unassembled WGS sequence"/>
</dbReference>
<dbReference type="Pfam" id="PF00550">
    <property type="entry name" value="PP-binding"/>
    <property type="match status" value="1"/>
</dbReference>
<dbReference type="InterPro" id="IPR023213">
    <property type="entry name" value="CAT-like_dom_sf"/>
</dbReference>
<dbReference type="InterPro" id="IPR009081">
    <property type="entry name" value="PP-bd_ACP"/>
</dbReference>
<feature type="domain" description="AMP-dependent synthetase/ligase" evidence="4">
    <location>
        <begin position="26"/>
        <end position="423"/>
    </location>
</feature>
<evidence type="ECO:0000259" key="5">
    <source>
        <dbReference type="Pfam" id="PF00550"/>
    </source>
</evidence>
<dbReference type="EMBL" id="BROQ01000082">
    <property type="protein sequence ID" value="GKZ24245.1"/>
    <property type="molecule type" value="Genomic_DNA"/>
</dbReference>
<evidence type="ECO:0000256" key="3">
    <source>
        <dbReference type="SAM" id="MobiDB-lite"/>
    </source>
</evidence>
<evidence type="ECO:0000313" key="6">
    <source>
        <dbReference type="EMBL" id="GKZ24245.1"/>
    </source>
</evidence>
<dbReference type="InterPro" id="IPR036736">
    <property type="entry name" value="ACP-like_sf"/>
</dbReference>
<name>A0A9W6DQQ7_9EURO</name>
<accession>A0A9W6DQQ7</accession>
<feature type="domain" description="Carrier" evidence="5">
    <location>
        <begin position="600"/>
        <end position="662"/>
    </location>
</feature>
<evidence type="ECO:0000256" key="1">
    <source>
        <dbReference type="ARBA" id="ARBA00022450"/>
    </source>
</evidence>
<dbReference type="SUPFAM" id="SSF47336">
    <property type="entry name" value="ACP-like"/>
    <property type="match status" value="1"/>
</dbReference>
<dbReference type="SUPFAM" id="SSF52777">
    <property type="entry name" value="CoA-dependent acyltransferases"/>
    <property type="match status" value="2"/>
</dbReference>
<evidence type="ECO:0000259" key="4">
    <source>
        <dbReference type="Pfam" id="PF00501"/>
    </source>
</evidence>
<dbReference type="CDD" id="cd04433">
    <property type="entry name" value="AFD_class_I"/>
    <property type="match status" value="1"/>
</dbReference>
<reference evidence="6" key="1">
    <citation type="submission" date="2022-07" db="EMBL/GenBank/DDBJ databases">
        <title>Taxonomy of Aspergillus series Nigri: significant species reduction supported by multi-species coalescent approaches.</title>
        <authorList>
            <person name="Bian C."/>
            <person name="Kusuya Y."/>
            <person name="Sklenar F."/>
            <person name="D'hooge E."/>
            <person name="Yaguchi T."/>
            <person name="Takahashi H."/>
            <person name="Hubka V."/>
        </authorList>
    </citation>
    <scope>NUCLEOTIDE SEQUENCE</scope>
    <source>
        <strain evidence="6">CBS 733.88</strain>
    </source>
</reference>
<dbReference type="Gene3D" id="3.30.559.30">
    <property type="entry name" value="Nonribosomal peptide synthetase, condensation domain"/>
    <property type="match status" value="1"/>
</dbReference>
<dbReference type="InterPro" id="IPR045851">
    <property type="entry name" value="AMP-bd_C_sf"/>
</dbReference>
<gene>
    <name evidence="6" type="ORF">AbraCBS73388_011049</name>
</gene>
<keyword evidence="1" id="KW-0596">Phosphopantetheine</keyword>
<dbReference type="Gene3D" id="3.30.300.30">
    <property type="match status" value="1"/>
</dbReference>
<dbReference type="Gene3D" id="3.40.50.12780">
    <property type="entry name" value="N-terminal domain of ligase-like"/>
    <property type="match status" value="1"/>
</dbReference>
<dbReference type="PROSITE" id="PS00455">
    <property type="entry name" value="AMP_BINDING"/>
    <property type="match status" value="1"/>
</dbReference>
<feature type="region of interest" description="Disordered" evidence="3">
    <location>
        <begin position="668"/>
        <end position="687"/>
    </location>
</feature>
<dbReference type="InterPro" id="IPR020845">
    <property type="entry name" value="AMP-binding_CS"/>
</dbReference>
<evidence type="ECO:0000256" key="2">
    <source>
        <dbReference type="ARBA" id="ARBA00022553"/>
    </source>
</evidence>
<dbReference type="AlphaFoldDB" id="A0A9W6DQQ7"/>
<sequence>MGENSITTSPYPHQRWCDRLAEVIDKFPNDLALECVHQPPGLYGLGREGDHGRWSYRDLDIGITRLMAAFERLDLSANSLIFVLLGNSLEHVLTTWAGYRLGCVHISIHPNSLSNAVEARHLLQIVLENRPSPSVAVVVQNAEAVRQFDKIFPQLDCVKIVVEDESHSAQPAAWTSFGHLMQEDQQHLQPSSVSSFSSSSSSSSFSPEVAIFFSSGTTSLPKPCVLEVPTCLSSLAGGSTFGTFARGDRVMSLVPCSHLFGYIAQMYALAQGSTLVYPSYLSFEPHATMATLRNDTHQYLIMVSALVHAFLTADLQPQDLRPIGTVIFAGMALSTAVAKEFQATVGPGSIENLYGMTEGVFCSTGRVRATEIDGISHEGFVAVGRPVEGSRVKLCAPGTTEEVVPGVAGEVHYSGRQTIQGYLGVPSDSFYVDSDGCPWYRTGDQAILKPTDGSLYPVGRYKELIIRGGKNLSPAAIEGVLNLDPTLRRLNPQVVPLPDPVAGEVPVIVVNTDITPSQTQHITQLVLSQLGSMYLPDRVLAIQKLGLDHYPRTSSGKVQKVKLADLVRDYHKKELAMAGEDSRRITTTITSNSLGGVYATVTQLWAEVMGIPLDELNLAAKLSERVDSITQMRVHSRACKRTGKTIPFASWAAANSISEQIAVLETAGSSQDNRSSPLSSEPILNARNGPPEAEDLVHLLGDARRFPEIQALVNQTISGCGLTWQDVEDVFPATDFQHIMRQAHLIESWEFWVCVHTRGHTTAQLRHALETTMAAHPMLRSFFVLDDDAPGASETLQVTVRYTPAIVDRCIVDYGEVDTLADIQQLIINFPAEHRVTPPGPLFRGLLVFVKEISSAVLIADFCHSIIDATYHEIFEDDLDRALGGLPLEQHIPYKAWTESYYLLQDSRAARAALDYHRALTQSVIEEPVALWPTPTSSPVLAPEHVNQGLFMFEFSLPTLLSLRDHHPALTTSVVFKTALALLTVFHTKHPHVLLFNMEAARSRFPFLPASVPGQAQLDGSRVAGPTLAGTIEHLHFDPKETVLGFLYRVQEQQIMITQYANAPWRELLAQVPRLRQLYTDVANHLIFNWTGSTNYKADVKRRLHEHISRQQIFFRNTAGLVIDAGASGKDGIDFCITLSGAVANSSPDWIGDIARGLQRITTWLVQPENRERPVGTFRECLQLA</sequence>
<comment type="caution">
    <text evidence="6">The sequence shown here is derived from an EMBL/GenBank/DDBJ whole genome shotgun (WGS) entry which is preliminary data.</text>
</comment>
<protein>
    <submittedName>
        <fullName evidence="6">NRPS-like protein biosynthetic cluster</fullName>
    </submittedName>
</protein>
<feature type="compositionally biased region" description="Polar residues" evidence="3">
    <location>
        <begin position="668"/>
        <end position="679"/>
    </location>
</feature>
<dbReference type="PANTHER" id="PTHR24096">
    <property type="entry name" value="LONG-CHAIN-FATTY-ACID--COA LIGASE"/>
    <property type="match status" value="1"/>
</dbReference>
<dbReference type="SUPFAM" id="SSF56801">
    <property type="entry name" value="Acetyl-CoA synthetase-like"/>
    <property type="match status" value="1"/>
</dbReference>
<organism evidence="6 7">
    <name type="scientific">Aspergillus brasiliensis</name>
    <dbReference type="NCBI Taxonomy" id="319629"/>
    <lineage>
        <taxon>Eukaryota</taxon>
        <taxon>Fungi</taxon>
        <taxon>Dikarya</taxon>
        <taxon>Ascomycota</taxon>
        <taxon>Pezizomycotina</taxon>
        <taxon>Eurotiomycetes</taxon>
        <taxon>Eurotiomycetidae</taxon>
        <taxon>Eurotiales</taxon>
        <taxon>Aspergillaceae</taxon>
        <taxon>Aspergillus</taxon>
        <taxon>Aspergillus subgen. Circumdati</taxon>
    </lineage>
</organism>
<proteinExistence type="predicted"/>
<dbReference type="Gene3D" id="3.30.559.10">
    <property type="entry name" value="Chloramphenicol acetyltransferase-like domain"/>
    <property type="match status" value="1"/>
</dbReference>
<dbReference type="InterPro" id="IPR042099">
    <property type="entry name" value="ANL_N_sf"/>
</dbReference>
<evidence type="ECO:0000313" key="7">
    <source>
        <dbReference type="Proteomes" id="UP001143548"/>
    </source>
</evidence>
<dbReference type="InterPro" id="IPR000873">
    <property type="entry name" value="AMP-dep_synth/lig_dom"/>
</dbReference>
<dbReference type="Pfam" id="PF00501">
    <property type="entry name" value="AMP-binding"/>
    <property type="match status" value="1"/>
</dbReference>
<keyword evidence="2" id="KW-0597">Phosphoprotein</keyword>